<dbReference type="Proteomes" id="UP000287171">
    <property type="component" value="Unassembled WGS sequence"/>
</dbReference>
<dbReference type="InterPro" id="IPR036890">
    <property type="entry name" value="HATPase_C_sf"/>
</dbReference>
<dbReference type="Pfam" id="PF01590">
    <property type="entry name" value="GAF"/>
    <property type="match status" value="1"/>
</dbReference>
<dbReference type="Gene3D" id="3.30.565.10">
    <property type="entry name" value="Histidine kinase-like ATPase, C-terminal domain"/>
    <property type="match status" value="1"/>
</dbReference>
<dbReference type="SUPFAM" id="SSF47384">
    <property type="entry name" value="Homodimeric domain of signal transducing histidine kinase"/>
    <property type="match status" value="1"/>
</dbReference>
<gene>
    <name evidence="17" type="ORF">KDA_38650</name>
</gene>
<feature type="domain" description="PAC" evidence="16">
    <location>
        <begin position="100"/>
        <end position="152"/>
    </location>
</feature>
<dbReference type="Pfam" id="PF08447">
    <property type="entry name" value="PAS_3"/>
    <property type="match status" value="1"/>
</dbReference>
<dbReference type="PANTHER" id="PTHR42878">
    <property type="entry name" value="TWO-COMPONENT HISTIDINE KINASE"/>
    <property type="match status" value="1"/>
</dbReference>
<dbReference type="GO" id="GO:0007234">
    <property type="term" value="P:osmosensory signaling via phosphorelay pathway"/>
    <property type="evidence" value="ECO:0007669"/>
    <property type="project" value="TreeGrafter"/>
</dbReference>
<feature type="domain" description="PAC" evidence="16">
    <location>
        <begin position="226"/>
        <end position="278"/>
    </location>
</feature>
<evidence type="ECO:0000256" key="2">
    <source>
        <dbReference type="ARBA" id="ARBA00004141"/>
    </source>
</evidence>
<dbReference type="OrthoDB" id="9794845at2"/>
<dbReference type="SMART" id="SM00065">
    <property type="entry name" value="GAF"/>
    <property type="match status" value="1"/>
</dbReference>
<comment type="subcellular location">
    <subcellularLocation>
        <location evidence="2">Membrane</location>
        <topology evidence="2">Multi-pass membrane protein</topology>
    </subcellularLocation>
</comment>
<keyword evidence="5" id="KW-0808">Transferase</keyword>
<evidence type="ECO:0000259" key="15">
    <source>
        <dbReference type="PROSITE" id="PS50112"/>
    </source>
</evidence>
<keyword evidence="7" id="KW-0547">Nucleotide-binding</keyword>
<keyword evidence="9" id="KW-0067">ATP-binding</keyword>
<dbReference type="EMBL" id="BIFT01000001">
    <property type="protein sequence ID" value="GCE28381.1"/>
    <property type="molecule type" value="Genomic_DNA"/>
</dbReference>
<dbReference type="GO" id="GO:0000155">
    <property type="term" value="F:phosphorelay sensor kinase activity"/>
    <property type="evidence" value="ECO:0007669"/>
    <property type="project" value="InterPro"/>
</dbReference>
<proteinExistence type="predicted"/>
<evidence type="ECO:0000256" key="6">
    <source>
        <dbReference type="ARBA" id="ARBA00022692"/>
    </source>
</evidence>
<dbReference type="SMART" id="SM00388">
    <property type="entry name" value="HisKA"/>
    <property type="match status" value="1"/>
</dbReference>
<dbReference type="InterPro" id="IPR050351">
    <property type="entry name" value="BphY/WalK/GraS-like"/>
</dbReference>
<feature type="domain" description="PAS" evidence="15">
    <location>
        <begin position="26"/>
        <end position="96"/>
    </location>
</feature>
<evidence type="ECO:0000259" key="16">
    <source>
        <dbReference type="PROSITE" id="PS50113"/>
    </source>
</evidence>
<dbReference type="PROSITE" id="PS50112">
    <property type="entry name" value="PAS"/>
    <property type="match status" value="2"/>
</dbReference>
<sequence>MPTTSDSGAHDDQQALALLQQEMWQNERRFQATFEQAAVGMAHVSLDGRFLQVNQKLCDIVGYPRAELQLHRFQDITYPPDLSADLAYVEQLLAGKISTYSMEKRYIRANGMLVWINLTVALVRDQQEAPLYFISVIEDIDERKQVEEALQQERRALSMLTENATDVIARYDRSRRLVYVNPAITAVLGLRPDEVIGKTISELGMSAEALRSWNDAFNQVLAGEVRSLEFSYPSPTAGLCWYQSRLNPELDMCGNVVSVLAINRDVTELKKAQVALIQSEARARRLIDSNVIGVIIADVDHIFEANDAFLDLLGYSREDLRAGRINWRAMTPAEYVSRDEHCLQELRERGVCTPFEKEFTRLDGSRVAVLLGAAEVQADPPQWVCFILDITERQQQERRLQHALNALLTIAEVLDTREEPLDNLERTKPSHDEVARRVLEAICQVLSCEGVVMTKLMPASDIIDTLIMVGFDGQVRQTLLDDAQGKSLAARLENDALVEKLRAGEVVLLDVSKPPYYDRQPRPYLKRSVLVPMHLGDELVGLLSLYPQDEWMVYTREDRALALAIARLAALLIERERLQLGREEAWMRVWATQEVMQQMDEFLGMASHELKTPLTSIQGNLQLVRRQLARFGTLEGDSAPLLNQLSGLLERAERQLKVQNRLINDLLDVSRIHANRLELSPRLIDLTQLVRDVVEDQCNLVPTRPLHFESSVLEIMVNADAERIGQVVNNYLSNALKYSEATSPVNVCVSVHEQMARVEVEDQGPGLTAEQQERIWQRFYRAPDIIVKSGSGVGLGLGLHICRTIIERHSGQVGVKSTPGVGSTFWFTLPIAPSLATDCSASIS</sequence>
<dbReference type="GO" id="GO:0000156">
    <property type="term" value="F:phosphorelay response regulator activity"/>
    <property type="evidence" value="ECO:0007669"/>
    <property type="project" value="TreeGrafter"/>
</dbReference>
<dbReference type="PROSITE" id="PS50109">
    <property type="entry name" value="HIS_KIN"/>
    <property type="match status" value="1"/>
</dbReference>
<dbReference type="GO" id="GO:0030295">
    <property type="term" value="F:protein kinase activator activity"/>
    <property type="evidence" value="ECO:0007669"/>
    <property type="project" value="TreeGrafter"/>
</dbReference>
<evidence type="ECO:0000256" key="12">
    <source>
        <dbReference type="ARBA" id="ARBA00023136"/>
    </source>
</evidence>
<evidence type="ECO:0000256" key="8">
    <source>
        <dbReference type="ARBA" id="ARBA00022777"/>
    </source>
</evidence>
<keyword evidence="18" id="KW-1185">Reference proteome</keyword>
<dbReference type="InterPro" id="IPR003594">
    <property type="entry name" value="HATPase_dom"/>
</dbReference>
<feature type="domain" description="Histidine kinase" evidence="14">
    <location>
        <begin position="605"/>
        <end position="833"/>
    </location>
</feature>
<dbReference type="SUPFAM" id="SSF55785">
    <property type="entry name" value="PYP-like sensor domain (PAS domain)"/>
    <property type="match status" value="3"/>
</dbReference>
<protein>
    <recommendedName>
        <fullName evidence="3">histidine kinase</fullName>
        <ecNumber evidence="3">2.7.13.3</ecNumber>
    </recommendedName>
</protein>
<evidence type="ECO:0000256" key="3">
    <source>
        <dbReference type="ARBA" id="ARBA00012438"/>
    </source>
</evidence>
<evidence type="ECO:0000256" key="11">
    <source>
        <dbReference type="ARBA" id="ARBA00023012"/>
    </source>
</evidence>
<dbReference type="InterPro" id="IPR001610">
    <property type="entry name" value="PAC"/>
</dbReference>
<dbReference type="CDD" id="cd00130">
    <property type="entry name" value="PAS"/>
    <property type="match status" value="3"/>
</dbReference>
<dbReference type="Pfam" id="PF13426">
    <property type="entry name" value="PAS_9"/>
    <property type="match status" value="1"/>
</dbReference>
<evidence type="ECO:0000256" key="10">
    <source>
        <dbReference type="ARBA" id="ARBA00022989"/>
    </source>
</evidence>
<dbReference type="PANTHER" id="PTHR42878:SF7">
    <property type="entry name" value="SENSOR HISTIDINE KINASE GLRK"/>
    <property type="match status" value="1"/>
</dbReference>
<dbReference type="Gene3D" id="1.10.287.130">
    <property type="match status" value="1"/>
</dbReference>
<dbReference type="Gene3D" id="3.30.450.40">
    <property type="match status" value="1"/>
</dbReference>
<reference evidence="18" key="1">
    <citation type="submission" date="2018-12" db="EMBL/GenBank/DDBJ databases">
        <title>Tengunoibacter tsumagoiensis gen. nov., sp. nov., Dictyobacter kobayashii sp. nov., D. alpinus sp. nov., and D. joshuensis sp. nov. and description of Dictyobacteraceae fam. nov. within the order Ktedonobacterales isolated from Tengu-no-mugimeshi.</title>
        <authorList>
            <person name="Wang C.M."/>
            <person name="Zheng Y."/>
            <person name="Sakai Y."/>
            <person name="Toyoda A."/>
            <person name="Minakuchi Y."/>
            <person name="Abe K."/>
            <person name="Yokota A."/>
            <person name="Yabe S."/>
        </authorList>
    </citation>
    <scope>NUCLEOTIDE SEQUENCE [LARGE SCALE GENOMIC DNA]</scope>
    <source>
        <strain evidence="18">Uno16</strain>
    </source>
</reference>
<dbReference type="CDD" id="cd00075">
    <property type="entry name" value="HATPase"/>
    <property type="match status" value="1"/>
</dbReference>
<accession>A0A402BAG3</accession>
<dbReference type="InterPro" id="IPR000700">
    <property type="entry name" value="PAS-assoc_C"/>
</dbReference>
<evidence type="ECO:0000313" key="18">
    <source>
        <dbReference type="Proteomes" id="UP000287171"/>
    </source>
</evidence>
<dbReference type="SUPFAM" id="SSF55874">
    <property type="entry name" value="ATPase domain of HSP90 chaperone/DNA topoisomerase II/histidine kinase"/>
    <property type="match status" value="1"/>
</dbReference>
<dbReference type="AlphaFoldDB" id="A0A402BAG3"/>
<dbReference type="GO" id="GO:0016020">
    <property type="term" value="C:membrane"/>
    <property type="evidence" value="ECO:0007669"/>
    <property type="project" value="UniProtKB-SubCell"/>
</dbReference>
<dbReference type="EC" id="2.7.13.3" evidence="3"/>
<dbReference type="InterPro" id="IPR005467">
    <property type="entry name" value="His_kinase_dom"/>
</dbReference>
<keyword evidence="4" id="KW-0597">Phosphoprotein</keyword>
<keyword evidence="6" id="KW-0812">Transmembrane</keyword>
<keyword evidence="12" id="KW-0472">Membrane</keyword>
<dbReference type="InterPro" id="IPR013655">
    <property type="entry name" value="PAS_fold_3"/>
</dbReference>
<name>A0A402BAG3_9CHLR</name>
<dbReference type="PROSITE" id="PS50113">
    <property type="entry name" value="PAC"/>
    <property type="match status" value="2"/>
</dbReference>
<evidence type="ECO:0000256" key="13">
    <source>
        <dbReference type="SAM" id="Coils"/>
    </source>
</evidence>
<keyword evidence="11" id="KW-0902">Two-component regulatory system</keyword>
<evidence type="ECO:0000256" key="4">
    <source>
        <dbReference type="ARBA" id="ARBA00022553"/>
    </source>
</evidence>
<dbReference type="CDD" id="cd00082">
    <property type="entry name" value="HisKA"/>
    <property type="match status" value="1"/>
</dbReference>
<dbReference type="InterPro" id="IPR013656">
    <property type="entry name" value="PAS_4"/>
</dbReference>
<dbReference type="SMART" id="SM00091">
    <property type="entry name" value="PAS"/>
    <property type="match status" value="3"/>
</dbReference>
<dbReference type="InterPro" id="IPR003018">
    <property type="entry name" value="GAF"/>
</dbReference>
<dbReference type="Gene3D" id="3.30.450.20">
    <property type="entry name" value="PAS domain"/>
    <property type="match status" value="3"/>
</dbReference>
<dbReference type="InterPro" id="IPR036097">
    <property type="entry name" value="HisK_dim/P_sf"/>
</dbReference>
<dbReference type="Pfam" id="PF02518">
    <property type="entry name" value="HATPase_c"/>
    <property type="match status" value="1"/>
</dbReference>
<dbReference type="SMART" id="SM00387">
    <property type="entry name" value="HATPase_c"/>
    <property type="match status" value="1"/>
</dbReference>
<dbReference type="Pfam" id="PF08448">
    <property type="entry name" value="PAS_4"/>
    <property type="match status" value="1"/>
</dbReference>
<evidence type="ECO:0000256" key="7">
    <source>
        <dbReference type="ARBA" id="ARBA00022741"/>
    </source>
</evidence>
<comment type="catalytic activity">
    <reaction evidence="1">
        <text>ATP + protein L-histidine = ADP + protein N-phospho-L-histidine.</text>
        <dbReference type="EC" id="2.7.13.3"/>
    </reaction>
</comment>
<dbReference type="InterPro" id="IPR029016">
    <property type="entry name" value="GAF-like_dom_sf"/>
</dbReference>
<comment type="caution">
    <text evidence="17">The sequence shown here is derived from an EMBL/GenBank/DDBJ whole genome shotgun (WGS) entry which is preliminary data.</text>
</comment>
<feature type="domain" description="PAS" evidence="15">
    <location>
        <begin position="153"/>
        <end position="224"/>
    </location>
</feature>
<dbReference type="PRINTS" id="PR00344">
    <property type="entry name" value="BCTRLSENSOR"/>
</dbReference>
<dbReference type="InterPro" id="IPR000014">
    <property type="entry name" value="PAS"/>
</dbReference>
<organism evidence="17 18">
    <name type="scientific">Dictyobacter alpinus</name>
    <dbReference type="NCBI Taxonomy" id="2014873"/>
    <lineage>
        <taxon>Bacteria</taxon>
        <taxon>Bacillati</taxon>
        <taxon>Chloroflexota</taxon>
        <taxon>Ktedonobacteria</taxon>
        <taxon>Ktedonobacterales</taxon>
        <taxon>Dictyobacteraceae</taxon>
        <taxon>Dictyobacter</taxon>
    </lineage>
</organism>
<dbReference type="Pfam" id="PF00512">
    <property type="entry name" value="HisKA"/>
    <property type="match status" value="1"/>
</dbReference>
<evidence type="ECO:0000256" key="9">
    <source>
        <dbReference type="ARBA" id="ARBA00022840"/>
    </source>
</evidence>
<dbReference type="InterPro" id="IPR035965">
    <property type="entry name" value="PAS-like_dom_sf"/>
</dbReference>
<evidence type="ECO:0000256" key="5">
    <source>
        <dbReference type="ARBA" id="ARBA00022679"/>
    </source>
</evidence>
<evidence type="ECO:0000259" key="14">
    <source>
        <dbReference type="PROSITE" id="PS50109"/>
    </source>
</evidence>
<evidence type="ECO:0000256" key="1">
    <source>
        <dbReference type="ARBA" id="ARBA00000085"/>
    </source>
</evidence>
<dbReference type="InterPro" id="IPR004358">
    <property type="entry name" value="Sig_transdc_His_kin-like_C"/>
</dbReference>
<dbReference type="FunFam" id="3.30.565.10:FF:000006">
    <property type="entry name" value="Sensor histidine kinase WalK"/>
    <property type="match status" value="1"/>
</dbReference>
<evidence type="ECO:0000313" key="17">
    <source>
        <dbReference type="EMBL" id="GCE28381.1"/>
    </source>
</evidence>
<keyword evidence="13" id="KW-0175">Coiled coil</keyword>
<dbReference type="InterPro" id="IPR003661">
    <property type="entry name" value="HisK_dim/P_dom"/>
</dbReference>
<dbReference type="SMART" id="SM00086">
    <property type="entry name" value="PAC"/>
    <property type="match status" value="3"/>
</dbReference>
<dbReference type="RefSeq" id="WP_126628604.1">
    <property type="nucleotide sequence ID" value="NZ_BIFT01000001.1"/>
</dbReference>
<dbReference type="NCBIfam" id="TIGR00229">
    <property type="entry name" value="sensory_box"/>
    <property type="match status" value="3"/>
</dbReference>
<keyword evidence="10" id="KW-1133">Transmembrane helix</keyword>
<feature type="coiled-coil region" evidence="13">
    <location>
        <begin position="642"/>
        <end position="669"/>
    </location>
</feature>
<dbReference type="SUPFAM" id="SSF55781">
    <property type="entry name" value="GAF domain-like"/>
    <property type="match status" value="1"/>
</dbReference>
<keyword evidence="8" id="KW-0418">Kinase</keyword>